<dbReference type="AlphaFoldDB" id="A0A840XNS2"/>
<evidence type="ECO:0000256" key="1">
    <source>
        <dbReference type="ARBA" id="ARBA00004141"/>
    </source>
</evidence>
<feature type="transmembrane region" description="Helical" evidence="5">
    <location>
        <begin position="281"/>
        <end position="304"/>
    </location>
</feature>
<dbReference type="Pfam" id="PF01699">
    <property type="entry name" value="Na_Ca_ex"/>
    <property type="match status" value="2"/>
</dbReference>
<keyword evidence="4 5" id="KW-0472">Membrane</keyword>
<protein>
    <submittedName>
        <fullName evidence="7">Ca2+:H+ antiporter</fullName>
    </submittedName>
</protein>
<feature type="domain" description="Sodium/calcium exchanger membrane region" evidence="6">
    <location>
        <begin position="214"/>
        <end position="356"/>
    </location>
</feature>
<keyword evidence="2 5" id="KW-0812">Transmembrane</keyword>
<reference evidence="7 8" key="1">
    <citation type="submission" date="2020-08" db="EMBL/GenBank/DDBJ databases">
        <title>Genomic Encyclopedia of Type Strains, Phase IV (KMG-IV): sequencing the most valuable type-strain genomes for metagenomic binning, comparative biology and taxonomic classification.</title>
        <authorList>
            <person name="Goeker M."/>
        </authorList>
    </citation>
    <scope>NUCLEOTIDE SEQUENCE [LARGE SCALE GENOMIC DNA]</scope>
    <source>
        <strain evidence="7 8">DSM 25895</strain>
    </source>
</reference>
<feature type="transmembrane region" description="Helical" evidence="5">
    <location>
        <begin position="65"/>
        <end position="87"/>
    </location>
</feature>
<evidence type="ECO:0000256" key="3">
    <source>
        <dbReference type="ARBA" id="ARBA00022989"/>
    </source>
</evidence>
<dbReference type="RefSeq" id="WP_184481000.1">
    <property type="nucleotide sequence ID" value="NZ_JAAEDJ010000134.1"/>
</dbReference>
<evidence type="ECO:0000313" key="8">
    <source>
        <dbReference type="Proteomes" id="UP000562254"/>
    </source>
</evidence>
<evidence type="ECO:0000259" key="6">
    <source>
        <dbReference type="Pfam" id="PF01699"/>
    </source>
</evidence>
<organism evidence="7 8">
    <name type="scientific">Neoroseomonas alkaliterrae</name>
    <dbReference type="NCBI Taxonomy" id="1452450"/>
    <lineage>
        <taxon>Bacteria</taxon>
        <taxon>Pseudomonadati</taxon>
        <taxon>Pseudomonadota</taxon>
        <taxon>Alphaproteobacteria</taxon>
        <taxon>Acetobacterales</taxon>
        <taxon>Acetobacteraceae</taxon>
        <taxon>Neoroseomonas</taxon>
    </lineage>
</organism>
<feature type="transmembrane region" description="Helical" evidence="5">
    <location>
        <begin position="161"/>
        <end position="184"/>
    </location>
</feature>
<name>A0A840XNS2_9PROT</name>
<dbReference type="GO" id="GO:0015385">
    <property type="term" value="F:sodium:proton antiporter activity"/>
    <property type="evidence" value="ECO:0007669"/>
    <property type="project" value="TreeGrafter"/>
</dbReference>
<dbReference type="PANTHER" id="PTHR37958:SF1">
    <property type="entry name" value="SODIUM-POTASSIUM_PROTON ANTIPORTER CHAA"/>
    <property type="match status" value="1"/>
</dbReference>
<comment type="caution">
    <text evidence="7">The sequence shown here is derived from an EMBL/GenBank/DDBJ whole genome shotgun (WGS) entry which is preliminary data.</text>
</comment>
<dbReference type="Proteomes" id="UP000562254">
    <property type="component" value="Unassembled WGS sequence"/>
</dbReference>
<feature type="transmembrane region" description="Helical" evidence="5">
    <location>
        <begin position="210"/>
        <end position="229"/>
    </location>
</feature>
<dbReference type="InterPro" id="IPR052946">
    <property type="entry name" value="Alkaline_pH_Ca-Antiporter"/>
</dbReference>
<comment type="subcellular location">
    <subcellularLocation>
        <location evidence="1">Membrane</location>
        <topology evidence="1">Multi-pass membrane protein</topology>
    </subcellularLocation>
</comment>
<keyword evidence="3 5" id="KW-1133">Transmembrane helix</keyword>
<feature type="transmembrane region" description="Helical" evidence="5">
    <location>
        <begin position="133"/>
        <end position="155"/>
    </location>
</feature>
<dbReference type="GO" id="GO:0005886">
    <property type="term" value="C:plasma membrane"/>
    <property type="evidence" value="ECO:0007669"/>
    <property type="project" value="TreeGrafter"/>
</dbReference>
<dbReference type="InterPro" id="IPR004837">
    <property type="entry name" value="NaCa_Exmemb"/>
</dbReference>
<keyword evidence="8" id="KW-1185">Reference proteome</keyword>
<evidence type="ECO:0000256" key="2">
    <source>
        <dbReference type="ARBA" id="ARBA00022692"/>
    </source>
</evidence>
<feature type="domain" description="Sodium/calcium exchanger membrane region" evidence="6">
    <location>
        <begin position="37"/>
        <end position="186"/>
    </location>
</feature>
<feature type="transmembrane region" description="Helical" evidence="5">
    <location>
        <begin position="338"/>
        <end position="357"/>
    </location>
</feature>
<dbReference type="PANTHER" id="PTHR37958">
    <property type="entry name" value="SODIUM-POTASSIUM/PROTON ANTIPORTER CHAA"/>
    <property type="match status" value="1"/>
</dbReference>
<gene>
    <name evidence="7" type="ORF">FHS88_000530</name>
</gene>
<dbReference type="GO" id="GO:0015386">
    <property type="term" value="F:potassium:proton antiporter activity"/>
    <property type="evidence" value="ECO:0007669"/>
    <property type="project" value="TreeGrafter"/>
</dbReference>
<feature type="transmembrane region" description="Helical" evidence="5">
    <location>
        <begin position="34"/>
        <end position="53"/>
    </location>
</feature>
<evidence type="ECO:0000256" key="5">
    <source>
        <dbReference type="SAM" id="Phobius"/>
    </source>
</evidence>
<feature type="transmembrane region" description="Helical" evidence="5">
    <location>
        <begin position="310"/>
        <end position="331"/>
    </location>
</feature>
<proteinExistence type="predicted"/>
<feature type="transmembrane region" description="Helical" evidence="5">
    <location>
        <begin position="241"/>
        <end position="260"/>
    </location>
</feature>
<evidence type="ECO:0000256" key="4">
    <source>
        <dbReference type="ARBA" id="ARBA00023136"/>
    </source>
</evidence>
<dbReference type="EMBL" id="JACIJE010000001">
    <property type="protein sequence ID" value="MBB5688420.1"/>
    <property type="molecule type" value="Genomic_DNA"/>
</dbReference>
<accession>A0A840XNS2</accession>
<sequence>MARAPTSRIPLHTALLPPAGVAAWLAFGQAGLEPLALLLAAILLGNVLAAVHHAEVVARRVGEPYGTIILALAVTVMEVGMIVALMLTGDPNPSLMRDSVHAAVMLVVHGLAGLCIVVAAIRHRQAEFRVEGANAFLAVLIPLATLVLVVPNFVVSVPGPFYSPLQLGFVSLACLALYGAFIFIQTGWHRDFFLPAGGDSAPIAPPSGRIALASLGLMTLALLSVVTLAKALSPAVLEGVRAAGAPVALVGVIVAAIVLMPESGAALRAAAANRMQSAINLALGSAVACIGLTVPTVAAVSWWLDQPLELGIAPGGTVLMLLGFLVAIITYGTGRTNLLSGIVHLVLLAAYVFYIFAP</sequence>
<feature type="transmembrane region" description="Helical" evidence="5">
    <location>
        <begin position="99"/>
        <end position="121"/>
    </location>
</feature>
<evidence type="ECO:0000313" key="7">
    <source>
        <dbReference type="EMBL" id="MBB5688420.1"/>
    </source>
</evidence>
<feature type="transmembrane region" description="Helical" evidence="5">
    <location>
        <begin position="9"/>
        <end position="28"/>
    </location>
</feature>